<sequence>MIHSFQVEMTCDGCSGQVRRILGRLNDGNPGAISDITFDLQSNLVNIKTKLTKDEIMNQLQKTCKPCEYIGSRPSV</sequence>
<keyword evidence="13" id="KW-1185">Reference proteome</keyword>
<dbReference type="WBParaSite" id="TMUE_2000007464.1">
    <property type="protein sequence ID" value="TMUE_2000007464.1"/>
    <property type="gene ID" value="WBGene00288732"/>
</dbReference>
<dbReference type="PANTHER" id="PTHR46365">
    <property type="entry name" value="COPPER TRANSPORT PROTEIN ATOX1"/>
    <property type="match status" value="1"/>
</dbReference>
<evidence type="ECO:0000313" key="13">
    <source>
        <dbReference type="Proteomes" id="UP000046395"/>
    </source>
</evidence>
<evidence type="ECO:0000256" key="4">
    <source>
        <dbReference type="ARBA" id="ARBA00023008"/>
    </source>
</evidence>
<evidence type="ECO:0000256" key="6">
    <source>
        <dbReference type="ARBA" id="ARBA00023186"/>
    </source>
</evidence>
<dbReference type="AlphaFoldDB" id="A0A5S6QJX3"/>
<dbReference type="Proteomes" id="UP000046395">
    <property type="component" value="Unassembled WGS sequence"/>
</dbReference>
<dbReference type="STRING" id="70415.A0A5S6QJX3"/>
<evidence type="ECO:0000256" key="3">
    <source>
        <dbReference type="ARBA" id="ARBA00022796"/>
    </source>
</evidence>
<accession>A0A5S6QJX3</accession>
<name>A0A5S6QJX3_TRIMR</name>
<keyword evidence="6" id="KW-0143">Chaperone</keyword>
<proteinExistence type="inferred from homology"/>
<reference evidence="14" key="1">
    <citation type="submission" date="2019-12" db="UniProtKB">
        <authorList>
            <consortium name="WormBaseParasite"/>
        </authorList>
    </citation>
    <scope>IDENTIFICATION</scope>
</reference>
<comment type="function">
    <text evidence="7">Binds and deliver cytosolic copper to the copper ATPase proteins. May be important in cellular antioxidant defense.</text>
</comment>
<dbReference type="GO" id="GO:0006825">
    <property type="term" value="P:copper ion transport"/>
    <property type="evidence" value="ECO:0007669"/>
    <property type="project" value="UniProtKB-KW"/>
</dbReference>
<evidence type="ECO:0000313" key="14">
    <source>
        <dbReference type="WBParaSite" id="TMUE_2000007464.1"/>
    </source>
</evidence>
<dbReference type="GO" id="GO:0046872">
    <property type="term" value="F:metal ion binding"/>
    <property type="evidence" value="ECO:0007669"/>
    <property type="project" value="UniProtKB-KW"/>
</dbReference>
<evidence type="ECO:0000256" key="1">
    <source>
        <dbReference type="ARBA" id="ARBA00022448"/>
    </source>
</evidence>
<dbReference type="Pfam" id="PF00403">
    <property type="entry name" value="HMA"/>
    <property type="match status" value="1"/>
</dbReference>
<comment type="similarity">
    <text evidence="8">Belongs to the ATX1 family.</text>
</comment>
<feature type="domain" description="HMA" evidence="12">
    <location>
        <begin position="5"/>
        <end position="69"/>
    </location>
</feature>
<dbReference type="InterPro" id="IPR051881">
    <property type="entry name" value="Copper_transport_ATOX1-like"/>
</dbReference>
<keyword evidence="1" id="KW-0813">Transport</keyword>
<organism evidence="13 14">
    <name type="scientific">Trichuris muris</name>
    <name type="common">Mouse whipworm</name>
    <dbReference type="NCBI Taxonomy" id="70415"/>
    <lineage>
        <taxon>Eukaryota</taxon>
        <taxon>Metazoa</taxon>
        <taxon>Ecdysozoa</taxon>
        <taxon>Nematoda</taxon>
        <taxon>Enoplea</taxon>
        <taxon>Dorylaimia</taxon>
        <taxon>Trichinellida</taxon>
        <taxon>Trichuridae</taxon>
        <taxon>Trichuris</taxon>
    </lineage>
</organism>
<keyword evidence="2" id="KW-0479">Metal-binding</keyword>
<evidence type="ECO:0000256" key="9">
    <source>
        <dbReference type="ARBA" id="ARBA00040962"/>
    </source>
</evidence>
<dbReference type="PANTHER" id="PTHR46365:SF1">
    <property type="entry name" value="COPPER TRANSPORT PROTEIN ATOX1"/>
    <property type="match status" value="1"/>
</dbReference>
<dbReference type="GO" id="GO:0016531">
    <property type="term" value="F:copper chaperone activity"/>
    <property type="evidence" value="ECO:0007669"/>
    <property type="project" value="TreeGrafter"/>
</dbReference>
<protein>
    <recommendedName>
        <fullName evidence="9">Copper transport protein ATOX1</fullName>
    </recommendedName>
    <alternativeName>
        <fullName evidence="10">Metal transport protein ATX1</fullName>
    </alternativeName>
</protein>
<comment type="subunit">
    <text evidence="11">Homodimer. Interacts with ATP7B. Interacts with ATP7A. Interacts (via dimer form) with SLC31A1 (via C-terminal domain); this interaction improves ATOX1 stability and controls intracellular Cu(I) levels.</text>
</comment>
<evidence type="ECO:0000256" key="5">
    <source>
        <dbReference type="ARBA" id="ARBA00023065"/>
    </source>
</evidence>
<evidence type="ECO:0000256" key="10">
    <source>
        <dbReference type="ARBA" id="ARBA00043201"/>
    </source>
</evidence>
<evidence type="ECO:0000259" key="12">
    <source>
        <dbReference type="Pfam" id="PF00403"/>
    </source>
</evidence>
<dbReference type="SUPFAM" id="SSF55008">
    <property type="entry name" value="HMA, heavy metal-associated domain"/>
    <property type="match status" value="1"/>
</dbReference>
<keyword evidence="5" id="KW-0406">Ion transport</keyword>
<dbReference type="InterPro" id="IPR006121">
    <property type="entry name" value="HMA_dom"/>
</dbReference>
<evidence type="ECO:0000256" key="2">
    <source>
        <dbReference type="ARBA" id="ARBA00022723"/>
    </source>
</evidence>
<dbReference type="Gene3D" id="3.30.70.100">
    <property type="match status" value="1"/>
</dbReference>
<evidence type="ECO:0000256" key="7">
    <source>
        <dbReference type="ARBA" id="ARBA00037651"/>
    </source>
</evidence>
<keyword evidence="3" id="KW-0187">Copper transport</keyword>
<dbReference type="InterPro" id="IPR036163">
    <property type="entry name" value="HMA_dom_sf"/>
</dbReference>
<keyword evidence="4" id="KW-0186">Copper</keyword>
<evidence type="ECO:0000256" key="8">
    <source>
        <dbReference type="ARBA" id="ARBA00038171"/>
    </source>
</evidence>
<evidence type="ECO:0000256" key="11">
    <source>
        <dbReference type="ARBA" id="ARBA00046351"/>
    </source>
</evidence>
<dbReference type="GO" id="GO:0005829">
    <property type="term" value="C:cytosol"/>
    <property type="evidence" value="ECO:0007669"/>
    <property type="project" value="TreeGrafter"/>
</dbReference>
<dbReference type="CDD" id="cd00371">
    <property type="entry name" value="HMA"/>
    <property type="match status" value="1"/>
</dbReference>